<organism evidence="4 5">
    <name type="scientific">Halomonas qinghailakensis</name>
    <dbReference type="NCBI Taxonomy" id="2937790"/>
    <lineage>
        <taxon>Bacteria</taxon>
        <taxon>Pseudomonadati</taxon>
        <taxon>Pseudomonadota</taxon>
        <taxon>Gammaproteobacteria</taxon>
        <taxon>Oceanospirillales</taxon>
        <taxon>Halomonadaceae</taxon>
        <taxon>Halomonas</taxon>
    </lineage>
</organism>
<dbReference type="InterPro" id="IPR036568">
    <property type="entry name" value="GGCT-like_sf"/>
</dbReference>
<evidence type="ECO:0000256" key="2">
    <source>
        <dbReference type="PIRSR" id="PIRSR617939-1"/>
    </source>
</evidence>
<dbReference type="InterPro" id="IPR017939">
    <property type="entry name" value="G-Glutamylcylcotransferase"/>
</dbReference>
<evidence type="ECO:0000256" key="3">
    <source>
        <dbReference type="PIRSR" id="PIRSR617939-2"/>
    </source>
</evidence>
<evidence type="ECO:0000313" key="5">
    <source>
        <dbReference type="Proteomes" id="UP001164935"/>
    </source>
</evidence>
<reference evidence="4" key="1">
    <citation type="submission" date="2022-05" db="EMBL/GenBank/DDBJ databases">
        <title>Complete sequence of a novel PHA-producing Halomonas strain.</title>
        <authorList>
            <person name="Zheng Z."/>
        </authorList>
    </citation>
    <scope>NUCLEOTIDE SEQUENCE</scope>
    <source>
        <strain evidence="4">ZZQ-149</strain>
    </source>
</reference>
<dbReference type="SUPFAM" id="SSF110857">
    <property type="entry name" value="Gamma-glutamyl cyclotransferase-like"/>
    <property type="match status" value="1"/>
</dbReference>
<gene>
    <name evidence="4" type="ORF">M0220_11965</name>
</gene>
<dbReference type="Pfam" id="PF13772">
    <property type="entry name" value="AIG2_2"/>
    <property type="match status" value="1"/>
</dbReference>
<dbReference type="InterPro" id="IPR013024">
    <property type="entry name" value="GGCT-like"/>
</dbReference>
<dbReference type="RefSeq" id="WP_035536730.1">
    <property type="nucleotide sequence ID" value="NZ_CP096973.1"/>
</dbReference>
<dbReference type="Proteomes" id="UP001164935">
    <property type="component" value="Chromosome"/>
</dbReference>
<dbReference type="AlphaFoldDB" id="A0AA46TNI4"/>
<keyword evidence="5" id="KW-1185">Reference proteome</keyword>
<proteinExistence type="predicted"/>
<dbReference type="PANTHER" id="PTHR12935:SF0">
    <property type="entry name" value="GAMMA-GLUTAMYLCYCLOTRANSFERASE"/>
    <property type="match status" value="1"/>
</dbReference>
<evidence type="ECO:0000313" key="4">
    <source>
        <dbReference type="EMBL" id="UYO73594.1"/>
    </source>
</evidence>
<feature type="active site" description="Proton acceptor" evidence="2">
    <location>
        <position position="77"/>
    </location>
</feature>
<sequence>MLCFAYGSNMSTKRLAARIPARFVTTALLPSYRLAFHQRGGDGSGKCDIVPASEQSAVYGVIWEVASHHKLTLDRYEGLNVAYDETWLTVTDLTGEGQFEVQAYVGKTSAIGMRPYSWYKHHVLAGACEHGLPAAYIRALERIEAHQDPDNERHALEMALHELDEPLIRGHHG</sequence>
<dbReference type="GO" id="GO:0003839">
    <property type="term" value="F:gamma-glutamylcyclotransferase activity"/>
    <property type="evidence" value="ECO:0007669"/>
    <property type="project" value="InterPro"/>
</dbReference>
<name>A0AA46TNI4_9GAMM</name>
<dbReference type="KEGG" id="hqn:M0220_11965"/>
<accession>A0AA46TNI4</accession>
<protein>
    <submittedName>
        <fullName evidence="4">Gamma-glutamylcyclotransferase</fullName>
    </submittedName>
</protein>
<dbReference type="EMBL" id="CP096973">
    <property type="protein sequence ID" value="UYO73594.1"/>
    <property type="molecule type" value="Genomic_DNA"/>
</dbReference>
<keyword evidence="1" id="KW-0456">Lyase</keyword>
<feature type="binding site" evidence="3">
    <location>
        <position position="119"/>
    </location>
    <ligand>
        <name>substrate</name>
    </ligand>
</feature>
<dbReference type="Gene3D" id="3.10.490.10">
    <property type="entry name" value="Gamma-glutamyl cyclotransferase-like"/>
    <property type="match status" value="1"/>
</dbReference>
<evidence type="ECO:0000256" key="1">
    <source>
        <dbReference type="ARBA" id="ARBA00023239"/>
    </source>
</evidence>
<dbReference type="PANTHER" id="PTHR12935">
    <property type="entry name" value="GAMMA-GLUTAMYLCYCLOTRANSFERASE"/>
    <property type="match status" value="1"/>
</dbReference>
<dbReference type="CDD" id="cd06661">
    <property type="entry name" value="GGCT_like"/>
    <property type="match status" value="1"/>
</dbReference>